<dbReference type="Gene3D" id="1.10.3330.10">
    <property type="entry name" value="Oxo-4-hydroxy-4-carboxy-5-ureidoimidazoline decarboxylase"/>
    <property type="match status" value="1"/>
</dbReference>
<evidence type="ECO:0000256" key="5">
    <source>
        <dbReference type="ARBA" id="ARBA00022793"/>
    </source>
</evidence>
<evidence type="ECO:0000256" key="4">
    <source>
        <dbReference type="ARBA" id="ARBA00022631"/>
    </source>
</evidence>
<feature type="domain" description="Oxo-4-hydroxy-4-carboxy-5-ureidoimidazoline decarboxylase" evidence="7">
    <location>
        <begin position="21"/>
        <end position="177"/>
    </location>
</feature>
<dbReference type="SUPFAM" id="SSF158694">
    <property type="entry name" value="UraD-Like"/>
    <property type="match status" value="1"/>
</dbReference>
<dbReference type="STRING" id="758803.SAMN05421803_102254"/>
<evidence type="ECO:0000259" key="7">
    <source>
        <dbReference type="Pfam" id="PF09349"/>
    </source>
</evidence>
<evidence type="ECO:0000256" key="1">
    <source>
        <dbReference type="ARBA" id="ARBA00001163"/>
    </source>
</evidence>
<dbReference type="PANTHER" id="PTHR43466:SF1">
    <property type="entry name" value="2-OXO-4-HYDROXY-4-CARBOXY-5-UREIDOIMIDAZOLINE DECARBOXYLASE-RELATED"/>
    <property type="match status" value="1"/>
</dbReference>
<dbReference type="RefSeq" id="WP_073376059.1">
    <property type="nucleotide sequence ID" value="NZ_FQZK01000002.1"/>
</dbReference>
<gene>
    <name evidence="8" type="ORF">SAMN05421803_102254</name>
</gene>
<name>A0A1M6EEE6_9ACTN</name>
<dbReference type="GO" id="GO:0051997">
    <property type="term" value="F:2-oxo-4-hydroxy-4-carboxy-5-ureidoimidazoline decarboxylase activity"/>
    <property type="evidence" value="ECO:0007669"/>
    <property type="project" value="UniProtKB-EC"/>
</dbReference>
<dbReference type="Pfam" id="PF09349">
    <property type="entry name" value="OHCU_decarbox"/>
    <property type="match status" value="1"/>
</dbReference>
<accession>A0A1M6EEE6</accession>
<keyword evidence="9" id="KW-1185">Reference proteome</keyword>
<dbReference type="PANTHER" id="PTHR43466">
    <property type="entry name" value="2-OXO-4-HYDROXY-4-CARBOXY-5-UREIDOIMIDAZOLINE DECARBOXYLASE-RELATED"/>
    <property type="match status" value="1"/>
</dbReference>
<keyword evidence="4" id="KW-0659">Purine metabolism</keyword>
<reference evidence="8 9" key="1">
    <citation type="submission" date="2016-11" db="EMBL/GenBank/DDBJ databases">
        <authorList>
            <person name="Jaros S."/>
            <person name="Januszkiewicz K."/>
            <person name="Wedrychowicz H."/>
        </authorList>
    </citation>
    <scope>NUCLEOTIDE SEQUENCE [LARGE SCALE GENOMIC DNA]</scope>
    <source>
        <strain evidence="8 9">CGMCC 4.5723</strain>
    </source>
</reference>
<evidence type="ECO:0000313" key="9">
    <source>
        <dbReference type="Proteomes" id="UP000184452"/>
    </source>
</evidence>
<dbReference type="EC" id="4.1.1.97" evidence="3"/>
<dbReference type="InterPro" id="IPR018020">
    <property type="entry name" value="OHCU_decarboxylase"/>
</dbReference>
<dbReference type="OrthoDB" id="5243781at2"/>
<keyword evidence="6" id="KW-0456">Lyase</keyword>
<evidence type="ECO:0000256" key="6">
    <source>
        <dbReference type="ARBA" id="ARBA00023239"/>
    </source>
</evidence>
<sequence length="185" mass="19960">MPESTSAEPDTRPDQGLERLNALSEEELRTELAQCLDIERWVRAVAAAAPYADRSALLDTADAHARLITADETASALARHPRIGEKAAGADTEAAWSRGEQSAFASGTDDAAVRVQRIFRYAQREYEERFGQIYLVCASGRGPADLLADLVGRLANDRGAELAAVGRELRGIAALRLVKLLEATA</sequence>
<proteinExistence type="predicted"/>
<dbReference type="EMBL" id="FQZK01000002">
    <property type="protein sequence ID" value="SHI83759.1"/>
    <property type="molecule type" value="Genomic_DNA"/>
</dbReference>
<protein>
    <recommendedName>
        <fullName evidence="3">2-oxo-4-hydroxy-4-carboxy-5-ureidoimidazoline decarboxylase</fullName>
        <ecNumber evidence="3">4.1.1.97</ecNumber>
    </recommendedName>
</protein>
<comment type="catalytic activity">
    <reaction evidence="1">
        <text>5-hydroxy-2-oxo-4-ureido-2,5-dihydro-1H-imidazole-5-carboxylate + H(+) = (S)-allantoin + CO2</text>
        <dbReference type="Rhea" id="RHEA:26301"/>
        <dbReference type="ChEBI" id="CHEBI:15378"/>
        <dbReference type="ChEBI" id="CHEBI:15678"/>
        <dbReference type="ChEBI" id="CHEBI:16526"/>
        <dbReference type="ChEBI" id="CHEBI:58639"/>
        <dbReference type="EC" id="4.1.1.97"/>
    </reaction>
</comment>
<dbReference type="InterPro" id="IPR036778">
    <property type="entry name" value="OHCU_decarboxylase_sf"/>
</dbReference>
<evidence type="ECO:0000313" key="8">
    <source>
        <dbReference type="EMBL" id="SHI83759.1"/>
    </source>
</evidence>
<dbReference type="GO" id="GO:0019628">
    <property type="term" value="P:urate catabolic process"/>
    <property type="evidence" value="ECO:0007669"/>
    <property type="project" value="TreeGrafter"/>
</dbReference>
<dbReference type="NCBIfam" id="NF010372">
    <property type="entry name" value="PRK13798.1"/>
    <property type="match status" value="1"/>
</dbReference>
<comment type="pathway">
    <text evidence="2">Purine metabolism; urate degradation; (S)-allantoin from urate: step 3/3.</text>
</comment>
<dbReference type="AlphaFoldDB" id="A0A1M6EEE6"/>
<organism evidence="8 9">
    <name type="scientific">Nocardiopsis flavescens</name>
    <dbReference type="NCBI Taxonomy" id="758803"/>
    <lineage>
        <taxon>Bacteria</taxon>
        <taxon>Bacillati</taxon>
        <taxon>Actinomycetota</taxon>
        <taxon>Actinomycetes</taxon>
        <taxon>Streptosporangiales</taxon>
        <taxon>Nocardiopsidaceae</taxon>
        <taxon>Nocardiopsis</taxon>
    </lineage>
</organism>
<keyword evidence="5" id="KW-0210">Decarboxylase</keyword>
<dbReference type="GO" id="GO:0006144">
    <property type="term" value="P:purine nucleobase metabolic process"/>
    <property type="evidence" value="ECO:0007669"/>
    <property type="project" value="UniProtKB-KW"/>
</dbReference>
<dbReference type="Proteomes" id="UP000184452">
    <property type="component" value="Unassembled WGS sequence"/>
</dbReference>
<evidence type="ECO:0000256" key="2">
    <source>
        <dbReference type="ARBA" id="ARBA00004754"/>
    </source>
</evidence>
<evidence type="ECO:0000256" key="3">
    <source>
        <dbReference type="ARBA" id="ARBA00012257"/>
    </source>
</evidence>